<dbReference type="Proteomes" id="UP000290204">
    <property type="component" value="Unassembled WGS sequence"/>
</dbReference>
<reference evidence="1 2" key="1">
    <citation type="submission" date="2019-01" db="EMBL/GenBank/DDBJ databases">
        <title>Lacibacter sp. strain TTM-7.</title>
        <authorList>
            <person name="Chen W.-M."/>
        </authorList>
    </citation>
    <scope>NUCLEOTIDE SEQUENCE [LARGE SCALE GENOMIC DNA]</scope>
    <source>
        <strain evidence="1 2">TTM-7</strain>
    </source>
</reference>
<dbReference type="RefSeq" id="WP_129132683.1">
    <property type="nucleotide sequence ID" value="NZ_SDHW01000008.1"/>
</dbReference>
<organism evidence="1 2">
    <name type="scientific">Lacibacter luteus</name>
    <dbReference type="NCBI Taxonomy" id="2508719"/>
    <lineage>
        <taxon>Bacteria</taxon>
        <taxon>Pseudomonadati</taxon>
        <taxon>Bacteroidota</taxon>
        <taxon>Chitinophagia</taxon>
        <taxon>Chitinophagales</taxon>
        <taxon>Chitinophagaceae</taxon>
        <taxon>Lacibacter</taxon>
    </lineage>
</organism>
<gene>
    <name evidence="1" type="ORF">ESA94_19765</name>
</gene>
<name>A0A4V1M713_9BACT</name>
<comment type="caution">
    <text evidence="1">The sequence shown here is derived from an EMBL/GenBank/DDBJ whole genome shotgun (WGS) entry which is preliminary data.</text>
</comment>
<proteinExistence type="predicted"/>
<keyword evidence="2" id="KW-1185">Reference proteome</keyword>
<sequence>MEESKQQIIDFSSQSTEDDISSYISDFSWERPKSKKRGLSRYIYDMLVEKSMTNIGIDYESPISIPFDNISSSENLINQRRDEHLKKYITPKLISLIKDEDFEFGYISRSEELVREQLNINALATRNWINEIFITNFENEVIVMGILLIISRFDETQIFPQGQTIALAALSHSNNEIKELGVRAFEKWCSNESLRILRNINFETTWLQDYVKEVIQDIEEELYALSCTKNK</sequence>
<evidence type="ECO:0000313" key="2">
    <source>
        <dbReference type="Proteomes" id="UP000290204"/>
    </source>
</evidence>
<dbReference type="AlphaFoldDB" id="A0A4V1M713"/>
<accession>A0A4V1M713</accession>
<evidence type="ECO:0000313" key="1">
    <source>
        <dbReference type="EMBL" id="RXK57759.1"/>
    </source>
</evidence>
<dbReference type="OrthoDB" id="1494887at2"/>
<dbReference type="EMBL" id="SDHW01000008">
    <property type="protein sequence ID" value="RXK57759.1"/>
    <property type="molecule type" value="Genomic_DNA"/>
</dbReference>
<protein>
    <submittedName>
        <fullName evidence="1">Uncharacterized protein</fullName>
    </submittedName>
</protein>